<proteinExistence type="predicted"/>
<dbReference type="Proteomes" id="UP000092993">
    <property type="component" value="Unassembled WGS sequence"/>
</dbReference>
<dbReference type="EMBL" id="LUGG01000032">
    <property type="protein sequence ID" value="OBZ66309.1"/>
    <property type="molecule type" value="Genomic_DNA"/>
</dbReference>
<evidence type="ECO:0000313" key="1">
    <source>
        <dbReference type="EMBL" id="OBZ66309.1"/>
    </source>
</evidence>
<sequence>MEGIGCAQVVGWERFCFKKEDWDVADFNENDKEMLRILYVDAQAANDGYEAHVMSRPPSTMKGLE</sequence>
<comment type="caution">
    <text evidence="1">The sequence shown here is derived from an EMBL/GenBank/DDBJ whole genome shotgun (WGS) entry which is preliminary data.</text>
</comment>
<accession>A0A1C7LQY7</accession>
<gene>
    <name evidence="1" type="ORF">A0H81_13872</name>
</gene>
<name>A0A1C7LQY7_GRIFR</name>
<dbReference type="OrthoDB" id="2366471at2759"/>
<protein>
    <submittedName>
        <fullName evidence="1">Uncharacterized protein</fullName>
    </submittedName>
</protein>
<evidence type="ECO:0000313" key="2">
    <source>
        <dbReference type="Proteomes" id="UP000092993"/>
    </source>
</evidence>
<dbReference type="AlphaFoldDB" id="A0A1C7LQY7"/>
<organism evidence="1 2">
    <name type="scientific">Grifola frondosa</name>
    <name type="common">Maitake</name>
    <name type="synonym">Polyporus frondosus</name>
    <dbReference type="NCBI Taxonomy" id="5627"/>
    <lineage>
        <taxon>Eukaryota</taxon>
        <taxon>Fungi</taxon>
        <taxon>Dikarya</taxon>
        <taxon>Basidiomycota</taxon>
        <taxon>Agaricomycotina</taxon>
        <taxon>Agaricomycetes</taxon>
        <taxon>Polyporales</taxon>
        <taxon>Grifolaceae</taxon>
        <taxon>Grifola</taxon>
    </lineage>
</organism>
<keyword evidence="2" id="KW-1185">Reference proteome</keyword>
<reference evidence="1 2" key="1">
    <citation type="submission" date="2016-03" db="EMBL/GenBank/DDBJ databases">
        <title>Whole genome sequencing of Grifola frondosa 9006-11.</title>
        <authorList>
            <person name="Min B."/>
            <person name="Park H."/>
            <person name="Kim J.-G."/>
            <person name="Cho H."/>
            <person name="Oh Y.-L."/>
            <person name="Kong W.-S."/>
            <person name="Choi I.-G."/>
        </authorList>
    </citation>
    <scope>NUCLEOTIDE SEQUENCE [LARGE SCALE GENOMIC DNA]</scope>
    <source>
        <strain evidence="1 2">9006-11</strain>
    </source>
</reference>